<dbReference type="GO" id="GO:0080120">
    <property type="term" value="P:CAAX-box protein maturation"/>
    <property type="evidence" value="ECO:0007669"/>
    <property type="project" value="UniProtKB-ARBA"/>
</dbReference>
<keyword evidence="3" id="KW-0645">Protease</keyword>
<feature type="transmembrane region" description="Helical" evidence="1">
    <location>
        <begin position="123"/>
        <end position="143"/>
    </location>
</feature>
<feature type="transmembrane region" description="Helical" evidence="1">
    <location>
        <begin position="163"/>
        <end position="182"/>
    </location>
</feature>
<dbReference type="RefSeq" id="WP_183497230.1">
    <property type="nucleotide sequence ID" value="NZ_JACIFF010000011.1"/>
</dbReference>
<gene>
    <name evidence="3" type="ORF">GGR28_003644</name>
</gene>
<dbReference type="Proteomes" id="UP000576209">
    <property type="component" value="Unassembled WGS sequence"/>
</dbReference>
<dbReference type="GO" id="GO:0006508">
    <property type="term" value="P:proteolysis"/>
    <property type="evidence" value="ECO:0007669"/>
    <property type="project" value="UniProtKB-KW"/>
</dbReference>
<keyword evidence="1" id="KW-1133">Transmembrane helix</keyword>
<dbReference type="EMBL" id="JACIFF010000011">
    <property type="protein sequence ID" value="MBB4081003.1"/>
    <property type="molecule type" value="Genomic_DNA"/>
</dbReference>
<dbReference type="GO" id="GO:0004175">
    <property type="term" value="F:endopeptidase activity"/>
    <property type="evidence" value="ECO:0007669"/>
    <property type="project" value="UniProtKB-ARBA"/>
</dbReference>
<accession>A0A840EAP5</accession>
<keyword evidence="4" id="KW-1185">Reference proteome</keyword>
<proteinExistence type="predicted"/>
<evidence type="ECO:0000256" key="1">
    <source>
        <dbReference type="SAM" id="Phobius"/>
    </source>
</evidence>
<keyword evidence="1" id="KW-0812">Transmembrane</keyword>
<dbReference type="AlphaFoldDB" id="A0A840EAP5"/>
<feature type="transmembrane region" description="Helical" evidence="1">
    <location>
        <begin position="44"/>
        <end position="64"/>
    </location>
</feature>
<keyword evidence="1" id="KW-0472">Membrane</keyword>
<comment type="caution">
    <text evidence="3">The sequence shown here is derived from an EMBL/GenBank/DDBJ whole genome shotgun (WGS) entry which is preliminary data.</text>
</comment>
<protein>
    <submittedName>
        <fullName evidence="3">Membrane protease YdiL (CAAX protease family)</fullName>
    </submittedName>
</protein>
<evidence type="ECO:0000259" key="2">
    <source>
        <dbReference type="Pfam" id="PF02517"/>
    </source>
</evidence>
<name>A0A840EAP5_9BACT</name>
<dbReference type="Pfam" id="PF02517">
    <property type="entry name" value="Rce1-like"/>
    <property type="match status" value="1"/>
</dbReference>
<dbReference type="PANTHER" id="PTHR43592:SF15">
    <property type="entry name" value="CAAX AMINO TERMINAL PROTEASE FAMILY PROTEIN"/>
    <property type="match status" value="1"/>
</dbReference>
<sequence>MSLSLHLLFLVLGVILPAFLFFNARKSGKGKPIYWSPRLKVRMYYGNGVLLLGLSVVVLIFWYFNGRPLTDLGLGWGRTPYEPVAILVIFAFLFLYAVDLFAEIGSRARQQDTREKFRELGFLPSNGMQYLHFLFLCACAGIGEEIVYRGFMITYLQEVLEQHSWGIAATLMIPAVSFGLAHIYQGGHAVAKIVAMALLFGFFFYRTGSLWPLILLHTAIDAVGGLLSWYLEGQEE</sequence>
<evidence type="ECO:0000313" key="4">
    <source>
        <dbReference type="Proteomes" id="UP000576209"/>
    </source>
</evidence>
<evidence type="ECO:0000313" key="3">
    <source>
        <dbReference type="EMBL" id="MBB4081003.1"/>
    </source>
</evidence>
<reference evidence="3 4" key="1">
    <citation type="submission" date="2020-08" db="EMBL/GenBank/DDBJ databases">
        <title>Genomic Encyclopedia of Type Strains, Phase IV (KMG-IV): sequencing the most valuable type-strain genomes for metagenomic binning, comparative biology and taxonomic classification.</title>
        <authorList>
            <person name="Goeker M."/>
        </authorList>
    </citation>
    <scope>NUCLEOTIDE SEQUENCE [LARGE SCALE GENOMIC DNA]</scope>
    <source>
        <strain evidence="3 4">DSM 105137</strain>
    </source>
</reference>
<feature type="domain" description="CAAX prenyl protease 2/Lysostaphin resistance protein A-like" evidence="2">
    <location>
        <begin position="129"/>
        <end position="223"/>
    </location>
</feature>
<dbReference type="InterPro" id="IPR003675">
    <property type="entry name" value="Rce1/LyrA-like_dom"/>
</dbReference>
<dbReference type="PANTHER" id="PTHR43592">
    <property type="entry name" value="CAAX AMINO TERMINAL PROTEASE"/>
    <property type="match status" value="1"/>
</dbReference>
<feature type="transmembrane region" description="Helical" evidence="1">
    <location>
        <begin position="84"/>
        <end position="102"/>
    </location>
</feature>
<organism evidence="3 4">
    <name type="scientific">Neolewinella aquimaris</name>
    <dbReference type="NCBI Taxonomy" id="1835722"/>
    <lineage>
        <taxon>Bacteria</taxon>
        <taxon>Pseudomonadati</taxon>
        <taxon>Bacteroidota</taxon>
        <taxon>Saprospiria</taxon>
        <taxon>Saprospirales</taxon>
        <taxon>Lewinellaceae</taxon>
        <taxon>Neolewinella</taxon>
    </lineage>
</organism>
<keyword evidence="3" id="KW-0378">Hydrolase</keyword>
<feature type="transmembrane region" description="Helical" evidence="1">
    <location>
        <begin position="6"/>
        <end position="24"/>
    </location>
</feature>